<dbReference type="EMBL" id="JBJVNW010000006">
    <property type="protein sequence ID" value="MFM9518212.1"/>
    <property type="molecule type" value="Genomic_DNA"/>
</dbReference>
<organism evidence="1 2">
    <name type="scientific">Pseudomonas monachiensis</name>
    <dbReference type="NCBI Taxonomy" id="3060212"/>
    <lineage>
        <taxon>Bacteria</taxon>
        <taxon>Pseudomonadati</taxon>
        <taxon>Pseudomonadota</taxon>
        <taxon>Gammaproteobacteria</taxon>
        <taxon>Pseudomonadales</taxon>
        <taxon>Pseudomonadaceae</taxon>
        <taxon>Pseudomonas</taxon>
    </lineage>
</organism>
<protein>
    <submittedName>
        <fullName evidence="1">Uncharacterized protein</fullName>
    </submittedName>
</protein>
<evidence type="ECO:0000313" key="2">
    <source>
        <dbReference type="Proteomes" id="UP001631987"/>
    </source>
</evidence>
<dbReference type="RefSeq" id="WP_409078691.1">
    <property type="nucleotide sequence ID" value="NZ_CP178857.1"/>
</dbReference>
<gene>
    <name evidence="1" type="ORF">ACKKH4_13270</name>
</gene>
<evidence type="ECO:0000313" key="1">
    <source>
        <dbReference type="EMBL" id="MFM9518212.1"/>
    </source>
</evidence>
<name>A0ABW9H7W6_9PSED</name>
<dbReference type="Proteomes" id="UP001631987">
    <property type="component" value="Unassembled WGS sequence"/>
</dbReference>
<accession>A0ABW9H7W6</accession>
<keyword evidence="2" id="KW-1185">Reference proteome</keyword>
<proteinExistence type="predicted"/>
<reference evidence="1 2" key="1">
    <citation type="submission" date="2024-12" db="EMBL/GenBank/DDBJ databases">
        <title>Pseudomonas species isolated from Lotus nodules promote plant growth.</title>
        <authorList>
            <person name="Yu Y.-H."/>
            <person name="Kurtenbach J."/>
            <person name="Crosbie D."/>
            <person name="Brachmann A."/>
            <person name="Marin M."/>
        </authorList>
    </citation>
    <scope>NUCLEOTIDE SEQUENCE [LARGE SCALE GENOMIC DNA]</scope>
    <source>
        <strain evidence="1 2">PLb12A</strain>
    </source>
</reference>
<comment type="caution">
    <text evidence="1">The sequence shown here is derived from an EMBL/GenBank/DDBJ whole genome shotgun (WGS) entry which is preliminary data.</text>
</comment>
<sequence length="56" mass="6056">MSPTALKLALVGELALLLFTASGVWKVQDWRYGKQLARQDGLYQGDLTTNSNAAAC</sequence>